<keyword evidence="2" id="KW-1133">Transmembrane helix</keyword>
<feature type="region of interest" description="Disordered" evidence="1">
    <location>
        <begin position="531"/>
        <end position="561"/>
    </location>
</feature>
<protein>
    <submittedName>
        <fullName evidence="3">Uncharacterized protein</fullName>
    </submittedName>
</protein>
<dbReference type="PANTHER" id="PTHR12459">
    <property type="entry name" value="TRANSMEMBRANE PROTEIN 135-RELATED"/>
    <property type="match status" value="1"/>
</dbReference>
<dbReference type="InterPro" id="IPR026749">
    <property type="entry name" value="Tmem135"/>
</dbReference>
<feature type="transmembrane region" description="Helical" evidence="2">
    <location>
        <begin position="382"/>
        <end position="407"/>
    </location>
</feature>
<keyword evidence="2" id="KW-0812">Transmembrane</keyword>
<evidence type="ECO:0000313" key="3">
    <source>
        <dbReference type="EMBL" id="KKY24093.1"/>
    </source>
</evidence>
<evidence type="ECO:0000256" key="1">
    <source>
        <dbReference type="SAM" id="MobiDB-lite"/>
    </source>
</evidence>
<evidence type="ECO:0000313" key="4">
    <source>
        <dbReference type="Proteomes" id="UP000053317"/>
    </source>
</evidence>
<keyword evidence="2" id="KW-0472">Membrane</keyword>
<dbReference type="OrthoDB" id="291792at2759"/>
<feature type="compositionally biased region" description="Basic and acidic residues" evidence="1">
    <location>
        <begin position="551"/>
        <end position="561"/>
    </location>
</feature>
<dbReference type="AlphaFoldDB" id="A0A0G2GKS8"/>
<reference evidence="3 4" key="2">
    <citation type="submission" date="2015-05" db="EMBL/GenBank/DDBJ databases">
        <authorList>
            <person name="Morales-Cruz A."/>
            <person name="Amrine K.C."/>
            <person name="Cantu D."/>
        </authorList>
    </citation>
    <scope>NUCLEOTIDE SEQUENCE [LARGE SCALE GENOMIC DNA]</scope>
    <source>
        <strain evidence="3">UCRPC4</strain>
    </source>
</reference>
<reference evidence="3 4" key="1">
    <citation type="submission" date="2015-05" db="EMBL/GenBank/DDBJ databases">
        <title>Distinctive expansion of gene families associated with plant cell wall degradation and secondary metabolism in the genomes of grapevine trunk pathogens.</title>
        <authorList>
            <person name="Lawrence D.P."/>
            <person name="Travadon R."/>
            <person name="Rolshausen P.E."/>
            <person name="Baumgartner K."/>
        </authorList>
    </citation>
    <scope>NUCLEOTIDE SEQUENCE [LARGE SCALE GENOMIC DNA]</scope>
    <source>
        <strain evidence="3">UCRPC4</strain>
    </source>
</reference>
<gene>
    <name evidence="3" type="ORF">UCRPC4_g02559</name>
</gene>
<sequence>MTGLQPEHSACKAIPYLLNEREYKLLHSYIVARAPPSVQERTLTPPKYIHLCRGKDDYHGASIRSALRVFLTVGTGLKSWELISARLLSRGKEATTAQGKQLRARSPVLRLALSLSAILYIHRLLHRYFLRLRSRLLAEKTEPLRKRYPYLAKALTSRYAPAVGASLAGFSLGIYPKGQLRISMAIYVGARALEFLYNAFEAEGYLNNKPNWLGIVSRRYFSPYRIKSSTYSQAEQEYGDFILKHSSHYIPKRPPTASTTLPWPGTYEIVDALAEMAKLNWPSFISPIILPRHTSPLPPTIDPKTSSITSSAHPLLHSHALSCALLHPSDPSCLHAFLTHMLISTPSLLRFFTIILSALSLPRYKSFLTSPLLTLNSLSKRILKLTFIISSAIGVSWSSVCLFQQILPRKMIPQWRFFLGGFLGGLFAYFDRQGGRATAIYAARTSADSLWKVGIKRRWWKGVKGGDLIVFTTSLAILGCVMERNESVVGKGWEKKMLEILRGDGELSLKVQRGDEMGEMTDLLEQHEEEIIQGQSNAHHDSTNEEGDEEGGWKKVIEKDQ</sequence>
<name>A0A0G2GKS8_PHACM</name>
<dbReference type="PANTHER" id="PTHR12459:SF19">
    <property type="entry name" value="TRANSMEMBRANE PROTEIN 135 N-TERMINAL DOMAIN-CONTAINING PROTEIN"/>
    <property type="match status" value="1"/>
</dbReference>
<accession>A0A0G2GKS8</accession>
<keyword evidence="4" id="KW-1185">Reference proteome</keyword>
<dbReference type="Proteomes" id="UP000053317">
    <property type="component" value="Unassembled WGS sequence"/>
</dbReference>
<organism evidence="3 4">
    <name type="scientific">Phaeomoniella chlamydospora</name>
    <name type="common">Phaeoacremonium chlamydosporum</name>
    <dbReference type="NCBI Taxonomy" id="158046"/>
    <lineage>
        <taxon>Eukaryota</taxon>
        <taxon>Fungi</taxon>
        <taxon>Dikarya</taxon>
        <taxon>Ascomycota</taxon>
        <taxon>Pezizomycotina</taxon>
        <taxon>Eurotiomycetes</taxon>
        <taxon>Chaetothyriomycetidae</taxon>
        <taxon>Phaeomoniellales</taxon>
        <taxon>Phaeomoniellaceae</taxon>
        <taxon>Phaeomoniella</taxon>
    </lineage>
</organism>
<feature type="transmembrane region" description="Helical" evidence="2">
    <location>
        <begin position="413"/>
        <end position="430"/>
    </location>
</feature>
<feature type="transmembrane region" description="Helical" evidence="2">
    <location>
        <begin position="337"/>
        <end position="361"/>
    </location>
</feature>
<dbReference type="EMBL" id="LCWF01000063">
    <property type="protein sequence ID" value="KKY24093.1"/>
    <property type="molecule type" value="Genomic_DNA"/>
</dbReference>
<proteinExistence type="predicted"/>
<comment type="caution">
    <text evidence="3">The sequence shown here is derived from an EMBL/GenBank/DDBJ whole genome shotgun (WGS) entry which is preliminary data.</text>
</comment>
<evidence type="ECO:0000256" key="2">
    <source>
        <dbReference type="SAM" id="Phobius"/>
    </source>
</evidence>